<dbReference type="SMART" id="SM00033">
    <property type="entry name" value="CH"/>
    <property type="match status" value="2"/>
</dbReference>
<name>A0ABR2K0F9_9EUKA</name>
<evidence type="ECO:0000256" key="4">
    <source>
        <dbReference type="SAM" id="Coils"/>
    </source>
</evidence>
<protein>
    <recommendedName>
        <fullName evidence="9">Alpha-actinin</fullName>
    </recommendedName>
</protein>
<evidence type="ECO:0008006" key="9">
    <source>
        <dbReference type="Google" id="ProtNLM"/>
    </source>
</evidence>
<accession>A0ABR2K0F9</accession>
<feature type="domain" description="Calponin-homology (CH)" evidence="5">
    <location>
        <begin position="10"/>
        <end position="118"/>
    </location>
</feature>
<dbReference type="InterPro" id="IPR036872">
    <property type="entry name" value="CH_dom_sf"/>
</dbReference>
<dbReference type="Gene3D" id="1.20.58.60">
    <property type="match status" value="1"/>
</dbReference>
<evidence type="ECO:0000256" key="2">
    <source>
        <dbReference type="ARBA" id="ARBA00022837"/>
    </source>
</evidence>
<feature type="coiled-coil region" evidence="4">
    <location>
        <begin position="239"/>
        <end position="281"/>
    </location>
</feature>
<dbReference type="Gene3D" id="1.10.418.10">
    <property type="entry name" value="Calponin-like domain"/>
    <property type="match status" value="2"/>
</dbReference>
<dbReference type="PROSITE" id="PS00018">
    <property type="entry name" value="EF_HAND_1"/>
    <property type="match status" value="1"/>
</dbReference>
<reference evidence="7 8" key="1">
    <citation type="submission" date="2024-04" db="EMBL/GenBank/DDBJ databases">
        <title>Tritrichomonas musculus Genome.</title>
        <authorList>
            <person name="Alves-Ferreira E."/>
            <person name="Grigg M."/>
            <person name="Lorenzi H."/>
            <person name="Galac M."/>
        </authorList>
    </citation>
    <scope>NUCLEOTIDE SEQUENCE [LARGE SCALE GENOMIC DNA]</scope>
    <source>
        <strain evidence="7 8">EAF2021</strain>
    </source>
</reference>
<dbReference type="EMBL" id="JAPFFF010000008">
    <property type="protein sequence ID" value="KAK8884573.1"/>
    <property type="molecule type" value="Genomic_DNA"/>
</dbReference>
<dbReference type="Proteomes" id="UP001470230">
    <property type="component" value="Unassembled WGS sequence"/>
</dbReference>
<evidence type="ECO:0000259" key="5">
    <source>
        <dbReference type="PROSITE" id="PS50021"/>
    </source>
</evidence>
<dbReference type="InterPro" id="IPR011992">
    <property type="entry name" value="EF-hand-dom_pair"/>
</dbReference>
<keyword evidence="1" id="KW-0677">Repeat</keyword>
<dbReference type="InterPro" id="IPR001715">
    <property type="entry name" value="CH_dom"/>
</dbReference>
<dbReference type="PROSITE" id="PS50021">
    <property type="entry name" value="CH"/>
    <property type="match status" value="2"/>
</dbReference>
<evidence type="ECO:0000313" key="8">
    <source>
        <dbReference type="Proteomes" id="UP001470230"/>
    </source>
</evidence>
<dbReference type="Pfam" id="PF08726">
    <property type="entry name" value="EFhand_Ca_insen"/>
    <property type="match status" value="1"/>
</dbReference>
<dbReference type="SMART" id="SM00054">
    <property type="entry name" value="EFh"/>
    <property type="match status" value="1"/>
</dbReference>
<dbReference type="SUPFAM" id="SSF47576">
    <property type="entry name" value="Calponin-homology domain, CH-domain"/>
    <property type="match status" value="1"/>
</dbReference>
<feature type="domain" description="EF-hand" evidence="6">
    <location>
        <begin position="590"/>
        <end position="625"/>
    </location>
</feature>
<dbReference type="PROSITE" id="PS50222">
    <property type="entry name" value="EF_HAND_2"/>
    <property type="match status" value="1"/>
</dbReference>
<keyword evidence="8" id="KW-1185">Reference proteome</keyword>
<keyword evidence="4" id="KW-0175">Coiled coil</keyword>
<dbReference type="InterPro" id="IPR002048">
    <property type="entry name" value="EF_hand_dom"/>
</dbReference>
<dbReference type="SUPFAM" id="SSF47473">
    <property type="entry name" value="EF-hand"/>
    <property type="match status" value="1"/>
</dbReference>
<dbReference type="SMART" id="SM01184">
    <property type="entry name" value="efhand_Ca_insen"/>
    <property type="match status" value="1"/>
</dbReference>
<dbReference type="PANTHER" id="PTHR11915">
    <property type="entry name" value="SPECTRIN/FILAMIN RELATED CYTOSKELETAL PROTEIN"/>
    <property type="match status" value="1"/>
</dbReference>
<dbReference type="SUPFAM" id="SSF46966">
    <property type="entry name" value="Spectrin repeat"/>
    <property type="match status" value="1"/>
</dbReference>
<evidence type="ECO:0000313" key="7">
    <source>
        <dbReference type="EMBL" id="KAK8884573.1"/>
    </source>
</evidence>
<gene>
    <name evidence="7" type="ORF">M9Y10_043687</name>
</gene>
<feature type="domain" description="Calponin-homology (CH)" evidence="5">
    <location>
        <begin position="127"/>
        <end position="231"/>
    </location>
</feature>
<keyword evidence="3" id="KW-0009">Actin-binding</keyword>
<sequence>MTILNKAWEETQIKVFSRWCAKYLMERNIPFESLRTEFENGVKLINLLEIIGKEQIAGGRWHKQPKNRYQQLENVNMALDYVQKEKKVKLIGIHADDIVDKNLKLTLGLIWSCINKFQIEDISVEEQTARNALLQWCKKNTQGYQGVNITNFTTSWNTGLAFCALINKFRPDVLDYDSLDKGNSLENCQKAFDACKKLGLYVYLDPEDVADVTPDEKSVVTQVSEFFHFFAGESKTEAMADKLRRTIEIQRELDQLKSNYAEQAQATMDAMNQSNQDITSEDYQRDVNGIKAKLIDVIGYTRVARPNIAELRGTALKTWGQLVARCKATNRPNPVPPQGLEPEVLTQTLDQLDNTATEYRKSLSSELEAAENQLIFDFDNNCNNVGLHCENVKNECLNLQGPLDQQKQKLAELSDQLNNTIRGFVTQLQPVYDQLVDLKLNYKAKNSITSISSQVDQADALIKHLSANLEALIEEEALMAKVNTYNQLCDAKVQESKQLDAQVENVNGDNEAKRKQLIQIDSQVSEKEQSCQELDAPYEELERDQLQLHANYTPDSVKNFFTVLHSHIQGVVSGIDAAIAASKGFEISEEQLAEFRETFRMFDANHNNSLEAFELNACLTSLGETATDEECKQIIAKYAPGQPQLDFDNYVRFMLDRFSKAETKESTTEAFRALAQNSPVITDEQLNKYFKPDDVEYLKTQLKPVDGGYDFASWVETLYQ</sequence>
<organism evidence="7 8">
    <name type="scientific">Tritrichomonas musculus</name>
    <dbReference type="NCBI Taxonomy" id="1915356"/>
    <lineage>
        <taxon>Eukaryota</taxon>
        <taxon>Metamonada</taxon>
        <taxon>Parabasalia</taxon>
        <taxon>Tritrichomonadida</taxon>
        <taxon>Tritrichomonadidae</taxon>
        <taxon>Tritrichomonas</taxon>
    </lineage>
</organism>
<dbReference type="InterPro" id="IPR014837">
    <property type="entry name" value="EF-hand_Ca_insen"/>
</dbReference>
<dbReference type="Gene3D" id="1.10.238.10">
    <property type="entry name" value="EF-hand"/>
    <property type="match status" value="2"/>
</dbReference>
<comment type="caution">
    <text evidence="7">The sequence shown here is derived from an EMBL/GenBank/DDBJ whole genome shotgun (WGS) entry which is preliminary data.</text>
</comment>
<evidence type="ECO:0000259" key="6">
    <source>
        <dbReference type="PROSITE" id="PS50222"/>
    </source>
</evidence>
<dbReference type="InterPro" id="IPR018247">
    <property type="entry name" value="EF_Hand_1_Ca_BS"/>
</dbReference>
<dbReference type="CDD" id="cd00051">
    <property type="entry name" value="EFh"/>
    <property type="match status" value="1"/>
</dbReference>
<evidence type="ECO:0000256" key="1">
    <source>
        <dbReference type="ARBA" id="ARBA00022737"/>
    </source>
</evidence>
<keyword evidence="2" id="KW-0106">Calcium</keyword>
<evidence type="ECO:0000256" key="3">
    <source>
        <dbReference type="ARBA" id="ARBA00023203"/>
    </source>
</evidence>
<proteinExistence type="predicted"/>
<dbReference type="Pfam" id="PF00307">
    <property type="entry name" value="CH"/>
    <property type="match status" value="2"/>
</dbReference>